<organism evidence="2 3">
    <name type="scientific">Plasmodium falciparum RAJ116</name>
    <dbReference type="NCBI Taxonomy" id="580058"/>
    <lineage>
        <taxon>Eukaryota</taxon>
        <taxon>Sar</taxon>
        <taxon>Alveolata</taxon>
        <taxon>Apicomplexa</taxon>
        <taxon>Aconoidasida</taxon>
        <taxon>Haemosporida</taxon>
        <taxon>Plasmodiidae</taxon>
        <taxon>Plasmodium</taxon>
        <taxon>Plasmodium (Laverania)</taxon>
    </lineage>
</organism>
<evidence type="ECO:0000313" key="3">
    <source>
        <dbReference type="Proteomes" id="UP000054566"/>
    </source>
</evidence>
<protein>
    <submittedName>
        <fullName evidence="2">Uncharacterized protein</fullName>
    </submittedName>
</protein>
<accession>A0A0L0CY95</accession>
<dbReference type="AlphaFoldDB" id="A0A0L0CY95"/>
<name>A0A0L0CY95_PLAFA</name>
<reference evidence="3" key="1">
    <citation type="submission" date="2015-07" db="EMBL/GenBank/DDBJ databases">
        <title>Annotation of Plasmodium falciparum RAJ116.</title>
        <authorList>
            <consortium name="The Broad Institute Genome Sequencing Platform"/>
            <person name="Volkman S.K."/>
            <person name="Neafsey D.E."/>
            <person name="Dash A.P."/>
            <person name="Chitnis C.E."/>
            <person name="Hartl D.L."/>
            <person name="Young S.K."/>
            <person name="Zeng Q."/>
            <person name="Koehrsen M."/>
            <person name="Alvarado L."/>
            <person name="Berlin A."/>
            <person name="Borenstein D."/>
            <person name="Chapman S.B."/>
            <person name="Chen Z."/>
            <person name="Engels R."/>
            <person name="Freedman E."/>
            <person name="Gellesch M."/>
            <person name="Goldberg J."/>
            <person name="Griggs A."/>
            <person name="Gujja S."/>
            <person name="Heilman E.R."/>
            <person name="Heiman D.I."/>
            <person name="Howarth C."/>
            <person name="Jen D."/>
            <person name="Larson L."/>
            <person name="Mehta T."/>
            <person name="Neiman D."/>
            <person name="Park D."/>
            <person name="Pearson M."/>
            <person name="Roberts A."/>
            <person name="Saif S."/>
            <person name="Shea T."/>
            <person name="Shenoy N."/>
            <person name="Sisk P."/>
            <person name="Stolte C."/>
            <person name="Sykes S."/>
            <person name="Walk T."/>
            <person name="White J."/>
            <person name="Yandava C."/>
            <person name="Haas B."/>
            <person name="Henn M.R."/>
            <person name="Nusbaum C."/>
            <person name="Birren B."/>
        </authorList>
    </citation>
    <scope>NUCLEOTIDE SEQUENCE [LARGE SCALE GENOMIC DNA]</scope>
    <source>
        <strain evidence="3">RAJ116</strain>
    </source>
</reference>
<feature type="compositionally biased region" description="Low complexity" evidence="1">
    <location>
        <begin position="39"/>
        <end position="52"/>
    </location>
</feature>
<gene>
    <name evidence="2" type="ORF">PFLG_01268</name>
</gene>
<reference evidence="3" key="2">
    <citation type="submission" date="2015-07" db="EMBL/GenBank/DDBJ databases">
        <title>The genome sequence of Plasmodium falciparum RAJ116.</title>
        <authorList>
            <consortium name="The Broad Institute Genome Sequencing Platform"/>
            <person name="Volkman S.K."/>
            <person name="Neafsey D.E."/>
            <person name="Dash A.P."/>
            <person name="Chitnis C.E."/>
            <person name="Hartl D.L."/>
            <person name="Young S.K."/>
            <person name="Kodira C.D."/>
            <person name="Zeng Q."/>
            <person name="Koehrsen M."/>
            <person name="Godfrey P."/>
            <person name="Alvarado L."/>
            <person name="Berlin A."/>
            <person name="Borenstein D."/>
            <person name="Chen Z."/>
            <person name="Engels R."/>
            <person name="Freedman E."/>
            <person name="Gellesch M."/>
            <person name="Goldberg J."/>
            <person name="Griggs A."/>
            <person name="Gujja S."/>
            <person name="Heiman D."/>
            <person name="Hepburn T."/>
            <person name="Howarth C."/>
            <person name="Jen D."/>
            <person name="Larson L."/>
            <person name="Lewis B."/>
            <person name="Mehta T."/>
            <person name="Park D."/>
            <person name="Pearson M."/>
            <person name="Roberts A."/>
            <person name="Saif S."/>
            <person name="Shea T."/>
            <person name="Shenoy N."/>
            <person name="Sisk P."/>
            <person name="Stolte C."/>
            <person name="Sykes S."/>
            <person name="Walk T."/>
            <person name="White J."/>
            <person name="Yandava C."/>
            <person name="Wirth D.F."/>
            <person name="Nusbaum C."/>
            <person name="Birren B."/>
        </authorList>
    </citation>
    <scope>NUCLEOTIDE SEQUENCE [LARGE SCALE GENOMIC DNA]</scope>
    <source>
        <strain evidence="3">RAJ116</strain>
    </source>
</reference>
<evidence type="ECO:0000256" key="1">
    <source>
        <dbReference type="SAM" id="MobiDB-lite"/>
    </source>
</evidence>
<feature type="non-terminal residue" evidence="2">
    <location>
        <position position="1"/>
    </location>
</feature>
<proteinExistence type="predicted"/>
<dbReference type="EMBL" id="GG664439">
    <property type="protein sequence ID" value="KNC37247.1"/>
    <property type="molecule type" value="Genomic_DNA"/>
</dbReference>
<evidence type="ECO:0000313" key="2">
    <source>
        <dbReference type="EMBL" id="KNC37247.1"/>
    </source>
</evidence>
<feature type="region of interest" description="Disordered" evidence="1">
    <location>
        <begin position="35"/>
        <end position="62"/>
    </location>
</feature>
<sequence length="280" mass="33625">KQKKNTINHNEDNHRISDNNKVYIKNNRESLITLKDGWNNNNDNNNDNYNDNNNDHNNDANNNINDNNMEDPYLNKTLLNYINMNRNSTYNRYSIFSEFFCFGIKQDSCFTNIDNNPKRNNEMDEKNDDENNIQSNLKNCVNYIIRPDLKTMFVYKPFENYEFVETEKNDIDKKKRDKETINMSFKDSLYYKHNRNNKNVYDEKYKKEFVRKREYITMPNIINDFLCLLPQQNNNIKLSDNSIDYLVNSLQNLNIPKLEDFPYEPIPVKDILQIKNALNE</sequence>
<dbReference type="OrthoDB" id="26282at2759"/>
<dbReference type="Proteomes" id="UP000054566">
    <property type="component" value="Unassembled WGS sequence"/>
</dbReference>